<gene>
    <name evidence="1" type="ORF">Cgig2_002036</name>
</gene>
<dbReference type="EMBL" id="JAKOGI010000318">
    <property type="protein sequence ID" value="KAJ8437069.1"/>
    <property type="molecule type" value="Genomic_DNA"/>
</dbReference>
<reference evidence="1" key="1">
    <citation type="submission" date="2022-04" db="EMBL/GenBank/DDBJ databases">
        <title>Carnegiea gigantea Genome sequencing and assembly v2.</title>
        <authorList>
            <person name="Copetti D."/>
            <person name="Sanderson M.J."/>
            <person name="Burquez A."/>
            <person name="Wojciechowski M.F."/>
        </authorList>
    </citation>
    <scope>NUCLEOTIDE SEQUENCE</scope>
    <source>
        <strain evidence="1">SGP5-SGP5p</strain>
        <tissue evidence="1">Aerial part</tissue>
    </source>
</reference>
<proteinExistence type="predicted"/>
<accession>A0A9Q1QCV7</accession>
<organism evidence="1 2">
    <name type="scientific">Carnegiea gigantea</name>
    <dbReference type="NCBI Taxonomy" id="171969"/>
    <lineage>
        <taxon>Eukaryota</taxon>
        <taxon>Viridiplantae</taxon>
        <taxon>Streptophyta</taxon>
        <taxon>Embryophyta</taxon>
        <taxon>Tracheophyta</taxon>
        <taxon>Spermatophyta</taxon>
        <taxon>Magnoliopsida</taxon>
        <taxon>eudicotyledons</taxon>
        <taxon>Gunneridae</taxon>
        <taxon>Pentapetalae</taxon>
        <taxon>Caryophyllales</taxon>
        <taxon>Cactineae</taxon>
        <taxon>Cactaceae</taxon>
        <taxon>Cactoideae</taxon>
        <taxon>Echinocereeae</taxon>
        <taxon>Carnegiea</taxon>
    </lineage>
</organism>
<dbReference type="Proteomes" id="UP001153076">
    <property type="component" value="Unassembled WGS sequence"/>
</dbReference>
<name>A0A9Q1QCV7_9CARY</name>
<protein>
    <submittedName>
        <fullName evidence="1">Uncharacterized protein</fullName>
    </submittedName>
</protein>
<evidence type="ECO:0000313" key="1">
    <source>
        <dbReference type="EMBL" id="KAJ8437069.1"/>
    </source>
</evidence>
<sequence>MKAIKLGIFRDSFAQKRCVNAVVQGGVNAHNQFREGGHLVIAKALEVTSFRDIVAPCFSNLSFWKCGILSHSRSIYEEYLDSIQNEEAAPKHVSLDFESDEDDGDDVNDKDNVAQIYFYPVPIYILKGFNDDEEVLVIGWRDCRVKRGKGRITLSTELPRPNDYFVNNVEEDTMA</sequence>
<comment type="caution">
    <text evidence="1">The sequence shown here is derived from an EMBL/GenBank/DDBJ whole genome shotgun (WGS) entry which is preliminary data.</text>
</comment>
<dbReference type="AlphaFoldDB" id="A0A9Q1QCV7"/>
<evidence type="ECO:0000313" key="2">
    <source>
        <dbReference type="Proteomes" id="UP001153076"/>
    </source>
</evidence>
<keyword evidence="2" id="KW-1185">Reference proteome</keyword>